<evidence type="ECO:0000313" key="3">
    <source>
        <dbReference type="Proteomes" id="UP001187192"/>
    </source>
</evidence>
<proteinExistence type="predicted"/>
<dbReference type="EMBL" id="BTGU01000018">
    <property type="protein sequence ID" value="GMN44663.1"/>
    <property type="molecule type" value="Genomic_DNA"/>
</dbReference>
<gene>
    <name evidence="2" type="ORF">TIFTF001_013853</name>
</gene>
<sequence length="115" mass="12654">MRRPSPSLPPSLCSRPPRSGPANAIYPHPFSRDLGSTSPLATIWDRRLPPPQPRSRFAPTTASVIWVCLREREAAADLASKLSLFVGLAFHIYYSGVKLIEAEGSSQSEVNPRRS</sequence>
<protein>
    <submittedName>
        <fullName evidence="2">Uncharacterized protein</fullName>
    </submittedName>
</protein>
<dbReference type="AlphaFoldDB" id="A0AA88D3F0"/>
<keyword evidence="3" id="KW-1185">Reference proteome</keyword>
<feature type="region of interest" description="Disordered" evidence="1">
    <location>
        <begin position="1"/>
        <end position="34"/>
    </location>
</feature>
<accession>A0AA88D3F0</accession>
<evidence type="ECO:0000256" key="1">
    <source>
        <dbReference type="SAM" id="MobiDB-lite"/>
    </source>
</evidence>
<evidence type="ECO:0000313" key="2">
    <source>
        <dbReference type="EMBL" id="GMN44663.1"/>
    </source>
</evidence>
<name>A0AA88D3F0_FICCA</name>
<dbReference type="Proteomes" id="UP001187192">
    <property type="component" value="Unassembled WGS sequence"/>
</dbReference>
<comment type="caution">
    <text evidence="2">The sequence shown here is derived from an EMBL/GenBank/DDBJ whole genome shotgun (WGS) entry which is preliminary data.</text>
</comment>
<reference evidence="2" key="1">
    <citation type="submission" date="2023-07" db="EMBL/GenBank/DDBJ databases">
        <title>draft genome sequence of fig (Ficus carica).</title>
        <authorList>
            <person name="Takahashi T."/>
            <person name="Nishimura K."/>
        </authorList>
    </citation>
    <scope>NUCLEOTIDE SEQUENCE</scope>
</reference>
<organism evidence="2 3">
    <name type="scientific">Ficus carica</name>
    <name type="common">Common fig</name>
    <dbReference type="NCBI Taxonomy" id="3494"/>
    <lineage>
        <taxon>Eukaryota</taxon>
        <taxon>Viridiplantae</taxon>
        <taxon>Streptophyta</taxon>
        <taxon>Embryophyta</taxon>
        <taxon>Tracheophyta</taxon>
        <taxon>Spermatophyta</taxon>
        <taxon>Magnoliopsida</taxon>
        <taxon>eudicotyledons</taxon>
        <taxon>Gunneridae</taxon>
        <taxon>Pentapetalae</taxon>
        <taxon>rosids</taxon>
        <taxon>fabids</taxon>
        <taxon>Rosales</taxon>
        <taxon>Moraceae</taxon>
        <taxon>Ficeae</taxon>
        <taxon>Ficus</taxon>
    </lineage>
</organism>